<feature type="compositionally biased region" description="Polar residues" evidence="1">
    <location>
        <begin position="556"/>
        <end position="571"/>
    </location>
</feature>
<evidence type="ECO:0000313" key="3">
    <source>
        <dbReference type="RefSeq" id="XP_072852611.1"/>
    </source>
</evidence>
<protein>
    <submittedName>
        <fullName evidence="3">Uncharacterized protein</fullName>
    </submittedName>
</protein>
<accession>A0ABM5G4N8</accession>
<sequence>MDQNLVDSHSESDLHFRQNSPCSLLGKKKGKNKLRKTVLISSITNLANCCKHCPLLQAQRLENAREFQVKLSPDSILHLTFEDDNTSNNPLKTYSSKYDGSYKDGLYLNFKIVPTFATENSVKGQAFHKADETYTFNEPNQKQPPDDCLSASKHNKDFFPCREAEAEENIVGDCFKPSARLCEINKIQVKKPTVCHNIERQLVKDSLDYSSEDSCKTDSSQTSDKNSLHTASEELVISLTLKASCVDPASSIEDSQRPTLAFKFKDSEESRLVTKLYISLIPGSVCIDTEKPKQIPASTKQIGHSKILAEDIGHPSAEHTESSEGSHLTIVYTGSSKCSCSSIQSDQALSTLKPWAPSQRFPFFKDTYASQNSTFCVRSLPHYRITSAYRSSQVQKGPPKASKPKKSIILNRNKKDQQFRSKSPISNFHWPKTKNKNTHNAVEINDLYYLPLAQATKCCCSPLLDLMVDLYSAERDSGKLLRVHRKPPKRTEVSKVTPRVSSHCMLNPIRSFERFQYLSPIRRKNNLKMKNIVNYCLGRAGGQNTQKNCKDDVFPTPNNSNIKRNDISTPNKPADEWSSGATLLSSSRNTSIPLSAQLSHSNKRCSSPCLQIGQRSPAPFYLFCKEQGHSCIPCAQTEKHIWSPAASYSDGKCSISHTPCCTKMIQQQKERIYNTGVENMDYGSNQVTCGGLFPKKLSVCSCGTIPQCDKEYISESVRKKTRANSDTVSAAGITESNRVNSPIRICNTEEACCASCQHGFHFCSSHNIGSQEASNNYFIKVASFFENGFSTKILKKDDVEKNKTLKTSNRKNVTFHVGPGTTQEIGPSGTYMASSSKDGFQVPKHFAYSEYPCCQRVHNCCCSEFKNCLNRESIFRVKCGQETRNSCQCSQEISIFNINQTDRCNGRRAATSEIKESEHIQDSSQINRGWRRPCGKHKCCQNNIQKCCQCCMYLQ</sequence>
<dbReference type="GeneID" id="110073347"/>
<organism evidence="2 3">
    <name type="scientific">Pogona vitticeps</name>
    <name type="common">central bearded dragon</name>
    <dbReference type="NCBI Taxonomy" id="103695"/>
    <lineage>
        <taxon>Eukaryota</taxon>
        <taxon>Metazoa</taxon>
        <taxon>Chordata</taxon>
        <taxon>Craniata</taxon>
        <taxon>Vertebrata</taxon>
        <taxon>Euteleostomi</taxon>
        <taxon>Lepidosauria</taxon>
        <taxon>Squamata</taxon>
        <taxon>Bifurcata</taxon>
        <taxon>Unidentata</taxon>
        <taxon>Episquamata</taxon>
        <taxon>Toxicofera</taxon>
        <taxon>Iguania</taxon>
        <taxon>Acrodonta</taxon>
        <taxon>Agamidae</taxon>
        <taxon>Amphibolurinae</taxon>
        <taxon>Pogona</taxon>
    </lineage>
</organism>
<feature type="region of interest" description="Disordered" evidence="1">
    <location>
        <begin position="552"/>
        <end position="581"/>
    </location>
</feature>
<reference evidence="3" key="1">
    <citation type="submission" date="2025-08" db="UniProtKB">
        <authorList>
            <consortium name="RefSeq"/>
        </authorList>
    </citation>
    <scope>IDENTIFICATION</scope>
</reference>
<keyword evidence="2" id="KW-1185">Reference proteome</keyword>
<dbReference type="Proteomes" id="UP001652642">
    <property type="component" value="Chromosome 4"/>
</dbReference>
<evidence type="ECO:0000313" key="2">
    <source>
        <dbReference type="Proteomes" id="UP001652642"/>
    </source>
</evidence>
<feature type="region of interest" description="Disordered" evidence="1">
    <location>
        <begin position="389"/>
        <end position="432"/>
    </location>
</feature>
<name>A0ABM5G4N8_9SAUR</name>
<proteinExistence type="predicted"/>
<evidence type="ECO:0000256" key="1">
    <source>
        <dbReference type="SAM" id="MobiDB-lite"/>
    </source>
</evidence>
<gene>
    <name evidence="3" type="primary">LOC110073347</name>
</gene>
<dbReference type="RefSeq" id="XP_072852611.1">
    <property type="nucleotide sequence ID" value="XM_072996510.1"/>
</dbReference>